<dbReference type="AlphaFoldDB" id="I7MIH3"/>
<dbReference type="Gene3D" id="3.80.10.10">
    <property type="entry name" value="Ribonuclease Inhibitor"/>
    <property type="match status" value="1"/>
</dbReference>
<sequence>MFQTPQKKQAEYPVFKVEQLNDNLNSSKTRFPSMKNRGQENSPHKQQIFALKHIQSQPQLSSKIPNHPFLPSSSKQKLDIFKNQNQFINNEKKQNTTRKAGATILTVAQTLQNQYIANKIDVDLGTLNEFLDDDVKVFQSQSNSQKLKFKKLGKSPYSKFDISNNKNAEGDNQDKVNQDDNDEEKEYDLKKSKYLNPLEILKNEDDEKKRQFAAKVIIQQLFKANYGDDIEKLEEQNALELYKLRNQDDLLEQDTQLTKFLKKNARKTLKEKLKILQEQLDDQTATSLGNNIQGFQLSSQANNQGFQQGQKGINKSVKINDLNESKKRKIAKDDDFNYFENQDTSRNEEDGKGLNKQSINSQQTLSLSRNDSQYLKSQQGKNKYIKNQSVMQESNIPIYQQQQNVQNLRNSFNANKNQLDYRYNYIMDLKFRNIDVTQLWVQYGCENEGVKQQNDKLYRDYIEAQLKFYPMYFKRNKNFEYYKERKKKVQFTDSDYEEVQKEYQEYPKEEILIIDQNQITSWNQKIESTFIMFFTLNYSHFHTLQKIELFKTQLKEDGILVLLEAAQKECQNLKYLTLSYNKIGARALIQINKLITQFQLSVLGLRCVEMSTKQFCQLCICMAENQSIIDLDVSENQLDERAIEAIKTIIRYIKNLVKLNVSKNSISEQKYKEIKKQMYDLIKNKEVIFF</sequence>
<dbReference type="EMBL" id="GG662448">
    <property type="protein sequence ID" value="EAS04431.2"/>
    <property type="molecule type" value="Genomic_DNA"/>
</dbReference>
<evidence type="ECO:0000313" key="2">
    <source>
        <dbReference type="EMBL" id="EAS04431.2"/>
    </source>
</evidence>
<dbReference type="Proteomes" id="UP000009168">
    <property type="component" value="Unassembled WGS sequence"/>
</dbReference>
<protein>
    <submittedName>
        <fullName evidence="2">Uncharacterized protein</fullName>
    </submittedName>
</protein>
<feature type="region of interest" description="Disordered" evidence="1">
    <location>
        <begin position="361"/>
        <end position="380"/>
    </location>
</feature>
<dbReference type="GeneID" id="7840615"/>
<accession>I7MIH3</accession>
<dbReference type="eggNOG" id="ENOG502R2XM">
    <property type="taxonomic scope" value="Eukaryota"/>
</dbReference>
<organism evidence="2 3">
    <name type="scientific">Tetrahymena thermophila (strain SB210)</name>
    <dbReference type="NCBI Taxonomy" id="312017"/>
    <lineage>
        <taxon>Eukaryota</taxon>
        <taxon>Sar</taxon>
        <taxon>Alveolata</taxon>
        <taxon>Ciliophora</taxon>
        <taxon>Intramacronucleata</taxon>
        <taxon>Oligohymenophorea</taxon>
        <taxon>Hymenostomatida</taxon>
        <taxon>Tetrahymenina</taxon>
        <taxon>Tetrahymenidae</taxon>
        <taxon>Tetrahymena</taxon>
    </lineage>
</organism>
<reference evidence="3" key="1">
    <citation type="journal article" date="2006" name="PLoS Biol.">
        <title>Macronuclear genome sequence of the ciliate Tetrahymena thermophila, a model eukaryote.</title>
        <authorList>
            <person name="Eisen J.A."/>
            <person name="Coyne R.S."/>
            <person name="Wu M."/>
            <person name="Wu D."/>
            <person name="Thiagarajan M."/>
            <person name="Wortman J.R."/>
            <person name="Badger J.H."/>
            <person name="Ren Q."/>
            <person name="Amedeo P."/>
            <person name="Jones K.M."/>
            <person name="Tallon L.J."/>
            <person name="Delcher A.L."/>
            <person name="Salzberg S.L."/>
            <person name="Silva J.C."/>
            <person name="Haas B.J."/>
            <person name="Majoros W.H."/>
            <person name="Farzad M."/>
            <person name="Carlton J.M."/>
            <person name="Smith R.K. Jr."/>
            <person name="Garg J."/>
            <person name="Pearlman R.E."/>
            <person name="Karrer K.M."/>
            <person name="Sun L."/>
            <person name="Manning G."/>
            <person name="Elde N.C."/>
            <person name="Turkewitz A.P."/>
            <person name="Asai D.J."/>
            <person name="Wilkes D.E."/>
            <person name="Wang Y."/>
            <person name="Cai H."/>
            <person name="Collins K."/>
            <person name="Stewart B.A."/>
            <person name="Lee S.R."/>
            <person name="Wilamowska K."/>
            <person name="Weinberg Z."/>
            <person name="Ruzzo W.L."/>
            <person name="Wloga D."/>
            <person name="Gaertig J."/>
            <person name="Frankel J."/>
            <person name="Tsao C.-C."/>
            <person name="Gorovsky M.A."/>
            <person name="Keeling P.J."/>
            <person name="Waller R.F."/>
            <person name="Patron N.J."/>
            <person name="Cherry J.M."/>
            <person name="Stover N.A."/>
            <person name="Krieger C.J."/>
            <person name="del Toro C."/>
            <person name="Ryder H.F."/>
            <person name="Williamson S.C."/>
            <person name="Barbeau R.A."/>
            <person name="Hamilton E.P."/>
            <person name="Orias E."/>
        </authorList>
    </citation>
    <scope>NUCLEOTIDE SEQUENCE [LARGE SCALE GENOMIC DNA]</scope>
    <source>
        <strain evidence="3">SB210</strain>
    </source>
</reference>
<dbReference type="OrthoDB" id="2013775at2759"/>
<feature type="region of interest" description="Disordered" evidence="1">
    <location>
        <begin position="160"/>
        <end position="188"/>
    </location>
</feature>
<proteinExistence type="predicted"/>
<dbReference type="KEGG" id="tet:TTHERM_00616060"/>
<evidence type="ECO:0000313" key="3">
    <source>
        <dbReference type="Proteomes" id="UP000009168"/>
    </source>
</evidence>
<name>I7MIH3_TETTS</name>
<keyword evidence="3" id="KW-1185">Reference proteome</keyword>
<dbReference type="SUPFAM" id="SSF52047">
    <property type="entry name" value="RNI-like"/>
    <property type="match status" value="1"/>
</dbReference>
<dbReference type="InParanoid" id="I7MIH3"/>
<evidence type="ECO:0000256" key="1">
    <source>
        <dbReference type="SAM" id="MobiDB-lite"/>
    </source>
</evidence>
<dbReference type="InterPro" id="IPR032675">
    <property type="entry name" value="LRR_dom_sf"/>
</dbReference>
<feature type="region of interest" description="Disordered" evidence="1">
    <location>
        <begin position="25"/>
        <end position="45"/>
    </location>
</feature>
<dbReference type="RefSeq" id="XP_001024676.2">
    <property type="nucleotide sequence ID" value="XM_001024676.2"/>
</dbReference>
<gene>
    <name evidence="2" type="ORF">TTHERM_00616060</name>
</gene>
<feature type="compositionally biased region" description="Basic and acidic residues" evidence="1">
    <location>
        <begin position="168"/>
        <end position="178"/>
    </location>
</feature>